<organism evidence="1">
    <name type="scientific">marine sediment metagenome</name>
    <dbReference type="NCBI Taxonomy" id="412755"/>
    <lineage>
        <taxon>unclassified sequences</taxon>
        <taxon>metagenomes</taxon>
        <taxon>ecological metagenomes</taxon>
    </lineage>
</organism>
<comment type="caution">
    <text evidence="1">The sequence shown here is derived from an EMBL/GenBank/DDBJ whole genome shotgun (WGS) entry which is preliminary data.</text>
</comment>
<gene>
    <name evidence="1" type="ORF">LCGC14_0863050</name>
</gene>
<reference evidence="1" key="1">
    <citation type="journal article" date="2015" name="Nature">
        <title>Complex archaea that bridge the gap between prokaryotes and eukaryotes.</title>
        <authorList>
            <person name="Spang A."/>
            <person name="Saw J.H."/>
            <person name="Jorgensen S.L."/>
            <person name="Zaremba-Niedzwiedzka K."/>
            <person name="Martijn J."/>
            <person name="Lind A.E."/>
            <person name="van Eijk R."/>
            <person name="Schleper C."/>
            <person name="Guy L."/>
            <person name="Ettema T.J."/>
        </authorList>
    </citation>
    <scope>NUCLEOTIDE SEQUENCE</scope>
</reference>
<name>A0A0F9SDZ9_9ZZZZ</name>
<sequence>MALGERHKCWICWEKKAYEFKESGKGEFNEFKQFCLLQKGSKDTIVENCWMWLCKHCRKL</sequence>
<accession>A0A0F9SDZ9</accession>
<protein>
    <submittedName>
        <fullName evidence="1">Uncharacterized protein</fullName>
    </submittedName>
</protein>
<proteinExistence type="predicted"/>
<dbReference type="AlphaFoldDB" id="A0A0F9SDZ9"/>
<evidence type="ECO:0000313" key="1">
    <source>
        <dbReference type="EMBL" id="KKN27618.1"/>
    </source>
</evidence>
<dbReference type="EMBL" id="LAZR01002622">
    <property type="protein sequence ID" value="KKN27618.1"/>
    <property type="molecule type" value="Genomic_DNA"/>
</dbReference>